<feature type="signal peptide" evidence="1">
    <location>
        <begin position="1"/>
        <end position="25"/>
    </location>
</feature>
<evidence type="ECO:0000313" key="3">
    <source>
        <dbReference type="Proteomes" id="UP001501578"/>
    </source>
</evidence>
<dbReference type="EMBL" id="BAAAHQ010000002">
    <property type="protein sequence ID" value="GAA0914347.1"/>
    <property type="molecule type" value="Genomic_DNA"/>
</dbReference>
<organism evidence="2 3">
    <name type="scientific">Nonomuraea longicatena</name>
    <dbReference type="NCBI Taxonomy" id="83682"/>
    <lineage>
        <taxon>Bacteria</taxon>
        <taxon>Bacillati</taxon>
        <taxon>Actinomycetota</taxon>
        <taxon>Actinomycetes</taxon>
        <taxon>Streptosporangiales</taxon>
        <taxon>Streptosporangiaceae</taxon>
        <taxon>Nonomuraea</taxon>
    </lineage>
</organism>
<evidence type="ECO:0000256" key="1">
    <source>
        <dbReference type="SAM" id="SignalP"/>
    </source>
</evidence>
<gene>
    <name evidence="2" type="ORF">GCM10009560_07660</name>
</gene>
<accession>A0ABP3Z3A6</accession>
<dbReference type="RefSeq" id="WP_343948267.1">
    <property type="nucleotide sequence ID" value="NZ_BAAAHQ010000002.1"/>
</dbReference>
<sequence>MKIFSGLYGAAVCLGLLAASTPAHADKALPAYACAITSAHADGTLTGTRCEAKNGAPATGRITKTFAVWSPLTVLYTCTGGRAYTPDRITATGCTRLL</sequence>
<reference evidence="3" key="1">
    <citation type="journal article" date="2019" name="Int. J. Syst. Evol. Microbiol.">
        <title>The Global Catalogue of Microorganisms (GCM) 10K type strain sequencing project: providing services to taxonomists for standard genome sequencing and annotation.</title>
        <authorList>
            <consortium name="The Broad Institute Genomics Platform"/>
            <consortium name="The Broad Institute Genome Sequencing Center for Infectious Disease"/>
            <person name="Wu L."/>
            <person name="Ma J."/>
        </authorList>
    </citation>
    <scope>NUCLEOTIDE SEQUENCE [LARGE SCALE GENOMIC DNA]</scope>
    <source>
        <strain evidence="3">JCM 11136</strain>
    </source>
</reference>
<dbReference type="Proteomes" id="UP001501578">
    <property type="component" value="Unassembled WGS sequence"/>
</dbReference>
<evidence type="ECO:0000313" key="2">
    <source>
        <dbReference type="EMBL" id="GAA0914347.1"/>
    </source>
</evidence>
<comment type="caution">
    <text evidence="2">The sequence shown here is derived from an EMBL/GenBank/DDBJ whole genome shotgun (WGS) entry which is preliminary data.</text>
</comment>
<keyword evidence="1" id="KW-0732">Signal</keyword>
<protein>
    <submittedName>
        <fullName evidence="2">Uncharacterized protein</fullName>
    </submittedName>
</protein>
<name>A0ABP3Z3A6_9ACTN</name>
<feature type="chain" id="PRO_5045161341" evidence="1">
    <location>
        <begin position="26"/>
        <end position="98"/>
    </location>
</feature>
<keyword evidence="3" id="KW-1185">Reference proteome</keyword>
<proteinExistence type="predicted"/>